<accession>A0A679B8X0</accession>
<gene>
    <name evidence="2" type="primary">K0390G01.12</name>
</gene>
<evidence type="ECO:0000313" key="2">
    <source>
        <dbReference type="EMBL" id="BBD82474.1"/>
    </source>
</evidence>
<sequence length="215" mass="21881">MDRRRGGQQATARVWQPWLGEGGAAWMLWGRAWMPLAGAAETDPPVDVRGQQLSQRGSSWGSERNSGYGGWCVGGGSLFVAVEVCGGLGVAVVDLPVEAYAGAGGLGSAVARGVSAAKAMEKGVRAAAVEAGSGLGAAAGRSRQQPRRGGGGRRVGNSGRQWPCGAATVGGITCPLANTSLLQAVVSLPTKKPIFAGLLDRWAAHPPAKTDFGFS</sequence>
<protein>
    <submittedName>
        <fullName evidence="2">Uncharacterized protein</fullName>
    </submittedName>
</protein>
<feature type="region of interest" description="Disordered" evidence="1">
    <location>
        <begin position="43"/>
        <end position="62"/>
    </location>
</feature>
<feature type="compositionally biased region" description="Polar residues" evidence="1">
    <location>
        <begin position="51"/>
        <end position="62"/>
    </location>
</feature>
<proteinExistence type="predicted"/>
<reference evidence="2" key="1">
    <citation type="submission" date="2009-05" db="EMBL/GenBank/DDBJ databases">
        <title>Oryza sativa Indica Group genomic DNA, chromosome 11, BAC clone:K0390G01, cultivar:Kasalath.</title>
        <authorList>
            <person name="Matsumoto T."/>
            <person name="Wu J."/>
            <person name="Kanamori H."/>
        </authorList>
    </citation>
    <scope>NUCLEOTIDE SEQUENCE</scope>
</reference>
<feature type="region of interest" description="Disordered" evidence="1">
    <location>
        <begin position="135"/>
        <end position="159"/>
    </location>
</feature>
<organism evidence="2">
    <name type="scientific">Oryza sativa subsp. indica</name>
    <name type="common">Rice</name>
    <dbReference type="NCBI Taxonomy" id="39946"/>
    <lineage>
        <taxon>Eukaryota</taxon>
        <taxon>Viridiplantae</taxon>
        <taxon>Streptophyta</taxon>
        <taxon>Embryophyta</taxon>
        <taxon>Tracheophyta</taxon>
        <taxon>Spermatophyta</taxon>
        <taxon>Magnoliopsida</taxon>
        <taxon>Liliopsida</taxon>
        <taxon>Poales</taxon>
        <taxon>Poaceae</taxon>
        <taxon>BOP clade</taxon>
        <taxon>Oryzoideae</taxon>
        <taxon>Oryzeae</taxon>
        <taxon>Oryzinae</taxon>
        <taxon>Oryza</taxon>
        <taxon>Oryza sativa</taxon>
    </lineage>
</organism>
<dbReference type="AlphaFoldDB" id="A0A679B8X0"/>
<dbReference type="EMBL" id="AP011487">
    <property type="protein sequence ID" value="BBD82474.1"/>
    <property type="molecule type" value="Genomic_DNA"/>
</dbReference>
<name>A0A679B8X0_ORYSI</name>
<evidence type="ECO:0000256" key="1">
    <source>
        <dbReference type="SAM" id="MobiDB-lite"/>
    </source>
</evidence>